<evidence type="ECO:0000313" key="2">
    <source>
        <dbReference type="EMBL" id="SFB44914.1"/>
    </source>
</evidence>
<accession>A0A1I1B3G3</accession>
<keyword evidence="1" id="KW-0812">Transmembrane</keyword>
<feature type="transmembrane region" description="Helical" evidence="1">
    <location>
        <begin position="22"/>
        <end position="55"/>
    </location>
</feature>
<sequence length="58" mass="6744">MYNNFLDNNEDIPKEKVGFKDLVAIMIAQFTIIMPMVLIAFAIWAFLIWFIVYVLMGA</sequence>
<evidence type="ECO:0000256" key="1">
    <source>
        <dbReference type="SAM" id="Phobius"/>
    </source>
</evidence>
<organism evidence="2 3">
    <name type="scientific">Clostridium frigidicarnis</name>
    <dbReference type="NCBI Taxonomy" id="84698"/>
    <lineage>
        <taxon>Bacteria</taxon>
        <taxon>Bacillati</taxon>
        <taxon>Bacillota</taxon>
        <taxon>Clostridia</taxon>
        <taxon>Eubacteriales</taxon>
        <taxon>Clostridiaceae</taxon>
        <taxon>Clostridium</taxon>
    </lineage>
</organism>
<dbReference type="RefSeq" id="WP_177199501.1">
    <property type="nucleotide sequence ID" value="NZ_FOKI01000062.1"/>
</dbReference>
<gene>
    <name evidence="2" type="ORF">SAMN04488528_10626</name>
</gene>
<keyword evidence="1" id="KW-1133">Transmembrane helix</keyword>
<keyword evidence="3" id="KW-1185">Reference proteome</keyword>
<dbReference type="Proteomes" id="UP000198619">
    <property type="component" value="Unassembled WGS sequence"/>
</dbReference>
<dbReference type="EMBL" id="FOKI01000062">
    <property type="protein sequence ID" value="SFB44914.1"/>
    <property type="molecule type" value="Genomic_DNA"/>
</dbReference>
<proteinExistence type="predicted"/>
<name>A0A1I1B3G3_9CLOT</name>
<evidence type="ECO:0000313" key="3">
    <source>
        <dbReference type="Proteomes" id="UP000198619"/>
    </source>
</evidence>
<protein>
    <submittedName>
        <fullName evidence="2">Uncharacterized protein</fullName>
    </submittedName>
</protein>
<dbReference type="STRING" id="84698.SAMN04488528_10626"/>
<keyword evidence="1" id="KW-0472">Membrane</keyword>
<reference evidence="2 3" key="1">
    <citation type="submission" date="2016-10" db="EMBL/GenBank/DDBJ databases">
        <authorList>
            <person name="de Groot N.N."/>
        </authorList>
    </citation>
    <scope>NUCLEOTIDE SEQUENCE [LARGE SCALE GENOMIC DNA]</scope>
    <source>
        <strain evidence="2 3">DSM 12271</strain>
    </source>
</reference>
<dbReference type="AlphaFoldDB" id="A0A1I1B3G3"/>